<feature type="domain" description="ABC transmembrane type-1" evidence="8">
    <location>
        <begin position="76"/>
        <end position="289"/>
    </location>
</feature>
<dbReference type="Proteomes" id="UP000007254">
    <property type="component" value="Chromosome"/>
</dbReference>
<dbReference type="Pfam" id="PF00528">
    <property type="entry name" value="BPD_transp_1"/>
    <property type="match status" value="1"/>
</dbReference>
<keyword evidence="10" id="KW-1185">Reference proteome</keyword>
<feature type="transmembrane region" description="Helical" evidence="7">
    <location>
        <begin position="113"/>
        <end position="133"/>
    </location>
</feature>
<name>G0GBZ4_WINT7</name>
<evidence type="ECO:0000256" key="3">
    <source>
        <dbReference type="ARBA" id="ARBA00022475"/>
    </source>
</evidence>
<evidence type="ECO:0000256" key="4">
    <source>
        <dbReference type="ARBA" id="ARBA00022692"/>
    </source>
</evidence>
<dbReference type="PANTHER" id="PTHR30193">
    <property type="entry name" value="ABC TRANSPORTER PERMEASE PROTEIN"/>
    <property type="match status" value="1"/>
</dbReference>
<keyword evidence="6 7" id="KW-0472">Membrane</keyword>
<evidence type="ECO:0000256" key="7">
    <source>
        <dbReference type="RuleBase" id="RU363032"/>
    </source>
</evidence>
<dbReference type="Gene3D" id="1.10.3720.10">
    <property type="entry name" value="MetI-like"/>
    <property type="match status" value="1"/>
</dbReference>
<evidence type="ECO:0000256" key="5">
    <source>
        <dbReference type="ARBA" id="ARBA00022989"/>
    </source>
</evidence>
<gene>
    <name evidence="9" type="ordered locus">Spith_1745</name>
</gene>
<dbReference type="CDD" id="cd06261">
    <property type="entry name" value="TM_PBP2"/>
    <property type="match status" value="1"/>
</dbReference>
<dbReference type="PANTHER" id="PTHR30193:SF1">
    <property type="entry name" value="ABC TRANSPORTER PERMEASE PROTEIN YESP-RELATED"/>
    <property type="match status" value="1"/>
</dbReference>
<dbReference type="InterPro" id="IPR035906">
    <property type="entry name" value="MetI-like_sf"/>
</dbReference>
<dbReference type="STRING" id="869211.Spith_1745"/>
<dbReference type="RefSeq" id="WP_014625334.1">
    <property type="nucleotide sequence ID" value="NC_017583.1"/>
</dbReference>
<comment type="subcellular location">
    <subcellularLocation>
        <location evidence="1 7">Cell membrane</location>
        <topology evidence="1 7">Multi-pass membrane protein</topology>
    </subcellularLocation>
</comment>
<dbReference type="EMBL" id="CP002903">
    <property type="protein sequence ID" value="AEJ62005.1"/>
    <property type="molecule type" value="Genomic_DNA"/>
</dbReference>
<evidence type="ECO:0000256" key="1">
    <source>
        <dbReference type="ARBA" id="ARBA00004651"/>
    </source>
</evidence>
<feature type="transmembrane region" description="Helical" evidence="7">
    <location>
        <begin position="20"/>
        <end position="47"/>
    </location>
</feature>
<evidence type="ECO:0000313" key="10">
    <source>
        <dbReference type="Proteomes" id="UP000007254"/>
    </source>
</evidence>
<keyword evidence="5 7" id="KW-1133">Transmembrane helix</keyword>
<keyword evidence="4 7" id="KW-0812">Transmembrane</keyword>
<dbReference type="PROSITE" id="PS50928">
    <property type="entry name" value="ABC_TM1"/>
    <property type="match status" value="1"/>
</dbReference>
<evidence type="ECO:0000256" key="2">
    <source>
        <dbReference type="ARBA" id="ARBA00022448"/>
    </source>
</evidence>
<reference evidence="9 10" key="1">
    <citation type="submission" date="2011-06" db="EMBL/GenBank/DDBJ databases">
        <title>The complete genome of Spirochaeta thermophila DSM 6578.</title>
        <authorList>
            <consortium name="US DOE Joint Genome Institute (JGI-PGF)"/>
            <person name="Lucas S."/>
            <person name="Lapidus A."/>
            <person name="Bruce D."/>
            <person name="Goodwin L."/>
            <person name="Pitluck S."/>
            <person name="Peters L."/>
            <person name="Kyrpides N."/>
            <person name="Mavromatis K."/>
            <person name="Ivanova N."/>
            <person name="Mikailova N."/>
            <person name="Pagani I."/>
            <person name="Chertkov O."/>
            <person name="Detter J.C."/>
            <person name="Tapia R."/>
            <person name="Han C."/>
            <person name="Land M."/>
            <person name="Hauser L."/>
            <person name="Markowitz V."/>
            <person name="Cheng J.-F."/>
            <person name="Hugenholtz P."/>
            <person name="Woyke T."/>
            <person name="Wu D."/>
            <person name="Spring S."/>
            <person name="Merkhoffer B."/>
            <person name="Schneider S."/>
            <person name="Klenk H.-P."/>
            <person name="Eisen J.A."/>
        </authorList>
    </citation>
    <scope>NUCLEOTIDE SEQUENCE [LARGE SCALE GENOMIC DNA]</scope>
    <source>
        <strain evidence="10">ATCC 700085 / DSM 6578 / Z-1203</strain>
    </source>
</reference>
<organism evidence="9 10">
    <name type="scientific">Winmispira thermophila (strain ATCC 700085 / DSM 6578 / Z-1203)</name>
    <name type="common">Spirochaeta thermophila</name>
    <dbReference type="NCBI Taxonomy" id="869211"/>
    <lineage>
        <taxon>Bacteria</taxon>
        <taxon>Pseudomonadati</taxon>
        <taxon>Spirochaetota</taxon>
        <taxon>Spirochaetia</taxon>
        <taxon>Winmispirales</taxon>
        <taxon>Winmispiraceae</taxon>
        <taxon>Winmispira</taxon>
    </lineage>
</organism>
<keyword evidence="2 7" id="KW-0813">Transport</keyword>
<feature type="transmembrane region" description="Helical" evidence="7">
    <location>
        <begin position="80"/>
        <end position="101"/>
    </location>
</feature>
<dbReference type="SUPFAM" id="SSF161098">
    <property type="entry name" value="MetI-like"/>
    <property type="match status" value="1"/>
</dbReference>
<dbReference type="GO" id="GO:0005886">
    <property type="term" value="C:plasma membrane"/>
    <property type="evidence" value="ECO:0007669"/>
    <property type="project" value="UniProtKB-SubCell"/>
</dbReference>
<feature type="transmembrane region" description="Helical" evidence="7">
    <location>
        <begin position="216"/>
        <end position="236"/>
    </location>
</feature>
<keyword evidence="3" id="KW-1003">Cell membrane</keyword>
<dbReference type="InterPro" id="IPR000515">
    <property type="entry name" value="MetI-like"/>
</dbReference>
<comment type="similarity">
    <text evidence="7">Belongs to the binding-protein-dependent transport system permease family.</text>
</comment>
<evidence type="ECO:0000256" key="6">
    <source>
        <dbReference type="ARBA" id="ARBA00023136"/>
    </source>
</evidence>
<dbReference type="InterPro" id="IPR051393">
    <property type="entry name" value="ABC_transporter_permease"/>
</dbReference>
<dbReference type="GO" id="GO:0055085">
    <property type="term" value="P:transmembrane transport"/>
    <property type="evidence" value="ECO:0007669"/>
    <property type="project" value="InterPro"/>
</dbReference>
<dbReference type="KEGG" id="stq:Spith_1745"/>
<dbReference type="OrthoDB" id="368874at2"/>
<evidence type="ECO:0000313" key="9">
    <source>
        <dbReference type="EMBL" id="AEJ62005.1"/>
    </source>
</evidence>
<proteinExistence type="inferred from homology"/>
<dbReference type="HOGENOM" id="CLU_016047_0_2_12"/>
<protein>
    <submittedName>
        <fullName evidence="9">ABC-type transporter, integral membrane subunit</fullName>
    </submittedName>
</protein>
<accession>G0GBZ4</accession>
<dbReference type="AlphaFoldDB" id="G0GBZ4"/>
<evidence type="ECO:0000259" key="8">
    <source>
        <dbReference type="PROSITE" id="PS50928"/>
    </source>
</evidence>
<feature type="transmembrane region" description="Helical" evidence="7">
    <location>
        <begin position="268"/>
        <end position="290"/>
    </location>
</feature>
<feature type="transmembrane region" description="Helical" evidence="7">
    <location>
        <begin position="162"/>
        <end position="184"/>
    </location>
</feature>
<sequence length="304" mass="34698">MRLLKKPQLNSFKLEAVTGFVFISPWLVGFLCFMLGPLVAVIVISFMNWDLISTPRWIGFRNYQKLLGDPLFWQSLKVTIVYGLGRVPLGILTALCTALLLNQRVRLLGFWRVVYYMPVVLPPVAISLMWMWIYNPRYGVLNGFLQTVLGIQGPSWLEDPVLVLPSLMVMAVWAAAGRNMIVYLSGLQGISNELYEAAIIDGASAWSRFWKITLPMLTPVIFFHLVTGMIETFQLFTQAYVMTEGGPNNASLFFNYYLYQKAFQQYQMGYAAAMSWVVFIIIVALTLLIFRSSKAWVYYEAEVK</sequence>